<protein>
    <submittedName>
        <fullName evidence="2">Uncharacterized protein</fullName>
    </submittedName>
</protein>
<keyword evidence="1" id="KW-0732">Signal</keyword>
<evidence type="ECO:0000313" key="3">
    <source>
        <dbReference type="Proteomes" id="UP000228934"/>
    </source>
</evidence>
<name>A0A2G9S5Y7_AQUCT</name>
<reference evidence="3" key="1">
    <citation type="journal article" date="2017" name="Nat. Commun.">
        <title>The North American bullfrog draft genome provides insight into hormonal regulation of long noncoding RNA.</title>
        <authorList>
            <person name="Hammond S.A."/>
            <person name="Warren R.L."/>
            <person name="Vandervalk B.P."/>
            <person name="Kucuk E."/>
            <person name="Khan H."/>
            <person name="Gibb E.A."/>
            <person name="Pandoh P."/>
            <person name="Kirk H."/>
            <person name="Zhao Y."/>
            <person name="Jones M."/>
            <person name="Mungall A.J."/>
            <person name="Coope R."/>
            <person name="Pleasance S."/>
            <person name="Moore R.A."/>
            <person name="Holt R.A."/>
            <person name="Round J.M."/>
            <person name="Ohora S."/>
            <person name="Walle B.V."/>
            <person name="Veldhoen N."/>
            <person name="Helbing C.C."/>
            <person name="Birol I."/>
        </authorList>
    </citation>
    <scope>NUCLEOTIDE SEQUENCE [LARGE SCALE GENOMIC DNA]</scope>
</reference>
<organism evidence="2 3">
    <name type="scientific">Aquarana catesbeiana</name>
    <name type="common">American bullfrog</name>
    <name type="synonym">Rana catesbeiana</name>
    <dbReference type="NCBI Taxonomy" id="8400"/>
    <lineage>
        <taxon>Eukaryota</taxon>
        <taxon>Metazoa</taxon>
        <taxon>Chordata</taxon>
        <taxon>Craniata</taxon>
        <taxon>Vertebrata</taxon>
        <taxon>Euteleostomi</taxon>
        <taxon>Amphibia</taxon>
        <taxon>Batrachia</taxon>
        <taxon>Anura</taxon>
        <taxon>Neobatrachia</taxon>
        <taxon>Ranoidea</taxon>
        <taxon>Ranidae</taxon>
        <taxon>Aquarana</taxon>
    </lineage>
</organism>
<dbReference type="EMBL" id="KV925289">
    <property type="protein sequence ID" value="PIO35546.1"/>
    <property type="molecule type" value="Genomic_DNA"/>
</dbReference>
<evidence type="ECO:0000313" key="2">
    <source>
        <dbReference type="EMBL" id="PIO35546.1"/>
    </source>
</evidence>
<gene>
    <name evidence="2" type="ORF">AB205_0001750</name>
</gene>
<evidence type="ECO:0000256" key="1">
    <source>
        <dbReference type="SAM" id="SignalP"/>
    </source>
</evidence>
<dbReference type="AlphaFoldDB" id="A0A2G9S5Y7"/>
<feature type="chain" id="PRO_5013748778" evidence="1">
    <location>
        <begin position="18"/>
        <end position="81"/>
    </location>
</feature>
<keyword evidence="3" id="KW-1185">Reference proteome</keyword>
<sequence>MHSFLLNILYIISFILMYREKYVELTKCDYTGKSHSSSDPAKTDSVTQLFQTLQDLEAAHDSFLSDFPSIADQEKKYLLEL</sequence>
<feature type="signal peptide" evidence="1">
    <location>
        <begin position="1"/>
        <end position="17"/>
    </location>
</feature>
<proteinExistence type="predicted"/>
<dbReference type="Proteomes" id="UP000228934">
    <property type="component" value="Unassembled WGS sequence"/>
</dbReference>
<accession>A0A2G9S5Y7</accession>